<protein>
    <recommendedName>
        <fullName evidence="3">Conserved oligomeric Golgi complex subunit 1</fullName>
    </recommendedName>
</protein>
<dbReference type="Proteomes" id="UP000308768">
    <property type="component" value="Unassembled WGS sequence"/>
</dbReference>
<evidence type="ECO:0000256" key="4">
    <source>
        <dbReference type="ARBA" id="ARBA00022448"/>
    </source>
</evidence>
<evidence type="ECO:0000256" key="5">
    <source>
        <dbReference type="ARBA" id="ARBA00022927"/>
    </source>
</evidence>
<dbReference type="GO" id="GO:0000139">
    <property type="term" value="C:Golgi membrane"/>
    <property type="evidence" value="ECO:0007669"/>
    <property type="project" value="UniProtKB-SubCell"/>
</dbReference>
<comment type="subcellular location">
    <subcellularLocation>
        <location evidence="1">Golgi apparatus membrane</location>
        <topology evidence="1">Peripheral membrane protein</topology>
    </subcellularLocation>
</comment>
<reference evidence="8 9" key="1">
    <citation type="submission" date="2017-03" db="EMBL/GenBank/DDBJ databases">
        <title>Genomes of endolithic fungi from Antarctica.</title>
        <authorList>
            <person name="Coleine C."/>
            <person name="Masonjones S."/>
            <person name="Stajich J.E."/>
        </authorList>
    </citation>
    <scope>NUCLEOTIDE SEQUENCE [LARGE SCALE GENOMIC DNA]</scope>
    <source>
        <strain evidence="8 9">CCFEE 5187</strain>
    </source>
</reference>
<keyword evidence="7" id="KW-0472">Membrane</keyword>
<dbReference type="OrthoDB" id="46189at2759"/>
<dbReference type="PANTHER" id="PTHR31658">
    <property type="entry name" value="CONSERVED OLIGOMERIC GOLGI COMPLEX SUBUNIT 1"/>
    <property type="match status" value="1"/>
</dbReference>
<accession>A0A4U0WQR9</accession>
<proteinExistence type="inferred from homology"/>
<gene>
    <name evidence="8" type="ORF">B0A49_10769</name>
</gene>
<organism evidence="8 9">
    <name type="scientific">Cryomyces minteri</name>
    <dbReference type="NCBI Taxonomy" id="331657"/>
    <lineage>
        <taxon>Eukaryota</taxon>
        <taxon>Fungi</taxon>
        <taxon>Dikarya</taxon>
        <taxon>Ascomycota</taxon>
        <taxon>Pezizomycotina</taxon>
        <taxon>Dothideomycetes</taxon>
        <taxon>Dothideomycetes incertae sedis</taxon>
        <taxon>Cryomyces</taxon>
    </lineage>
</organism>
<keyword evidence="4" id="KW-0813">Transport</keyword>
<comment type="similarity">
    <text evidence="2">Belongs to the COG1 family.</text>
</comment>
<sequence length="837" mass="93876">MVPQTDRAAFYGGRSVDSRQFVPRTNTHEPHFYTNNCSVMATEAIDPKMFKSWEDAFQYPVPVVRRLEQQLRGDINENREKLRTLVGASYRDLLGTAERIIQMDEKMQQVEKSLAHIGRKCNSSALEKASLNYAQLDLHRTAQSNKERYVFASQLALLRSCPSVVSQILKKSSSTLLAAKVLVLARLLHKALSTSQERPPLVDSLRNQSASLRRKLLNRIDKCLSDVNADASTLVENMCAFSLATSSTPTDVLKHFHHVRLEGIAAHFERQSNSQQHVLRALKLCIKTLRDTQAIFPREITKSLSRLKSQPLIDDPDIQGITDLDLDVHERWLANDVRDFTPWPRLDELQASEANKILKAWAKEAFNRFHQGVKPAISKEEDFKVVLDLRKELFEAWLSTSRRVPGVDRMGVLGDLRSSVNSQLLSIISARVRAVEDSTSIVAGTLAYWRAGVDGASLSLWDSSSTSIDLSDGAKGFKQMILHRSNGRNCSVLKVVSAFERWASSVEYIRTLINGMKESKWDDELEDDADDDLGLDSPKVLLSQDDPRFMEEGLKDALAQSFADLHKALESAVSELGLAAQEGPKATFLLRVIREFQARVPEGTNCSVQPFGLALVQPLHRMLATHVSAQPLLSFSTSLQRLFRSRYAPARALWEGNPPLPIQPSSATFKLLLKLMNAMAASGSDLWTTNAVNVLKEVLQMEICGKLHDLIASMKSTSAKLVKGHRSVGEDQANSELTERQDRVEISNGHEEAINTEMSDSKTLVRREQLTQLLFDVHYLKKAFHVAREITINEAPFTLLVHVIKDDTKVGDAEEGQLEKSATEYWKRTHLLFALLV</sequence>
<dbReference type="GO" id="GO:0017119">
    <property type="term" value="C:Golgi transport complex"/>
    <property type="evidence" value="ECO:0007669"/>
    <property type="project" value="InterPro"/>
</dbReference>
<keyword evidence="9" id="KW-1185">Reference proteome</keyword>
<evidence type="ECO:0000256" key="2">
    <source>
        <dbReference type="ARBA" id="ARBA00006653"/>
    </source>
</evidence>
<evidence type="ECO:0000256" key="1">
    <source>
        <dbReference type="ARBA" id="ARBA00004395"/>
    </source>
</evidence>
<dbReference type="GO" id="GO:0006891">
    <property type="term" value="P:intra-Golgi vesicle-mediated transport"/>
    <property type="evidence" value="ECO:0007669"/>
    <property type="project" value="InterPro"/>
</dbReference>
<dbReference type="AlphaFoldDB" id="A0A4U0WQR9"/>
<dbReference type="GO" id="GO:0015031">
    <property type="term" value="P:protein transport"/>
    <property type="evidence" value="ECO:0007669"/>
    <property type="project" value="UniProtKB-KW"/>
</dbReference>
<evidence type="ECO:0000256" key="3">
    <source>
        <dbReference type="ARBA" id="ARBA00020978"/>
    </source>
</evidence>
<keyword evidence="5" id="KW-0653">Protein transport</keyword>
<dbReference type="Pfam" id="PF08700">
    <property type="entry name" value="VPS51_Exo84_N"/>
    <property type="match status" value="1"/>
</dbReference>
<comment type="caution">
    <text evidence="8">The sequence shown here is derived from an EMBL/GenBank/DDBJ whole genome shotgun (WGS) entry which is preliminary data.</text>
</comment>
<evidence type="ECO:0000256" key="7">
    <source>
        <dbReference type="ARBA" id="ARBA00023136"/>
    </source>
</evidence>
<evidence type="ECO:0000256" key="6">
    <source>
        <dbReference type="ARBA" id="ARBA00023034"/>
    </source>
</evidence>
<evidence type="ECO:0000313" key="8">
    <source>
        <dbReference type="EMBL" id="TKA65441.1"/>
    </source>
</evidence>
<name>A0A4U0WQR9_9PEZI</name>
<dbReference type="PANTHER" id="PTHR31658:SF0">
    <property type="entry name" value="CONSERVED OLIGOMERIC GOLGI COMPLEX SUBUNIT 1"/>
    <property type="match status" value="1"/>
</dbReference>
<keyword evidence="6" id="KW-0333">Golgi apparatus</keyword>
<dbReference type="InterPro" id="IPR033370">
    <property type="entry name" value="COG1"/>
</dbReference>
<dbReference type="STRING" id="331657.A0A4U0WQR9"/>
<dbReference type="EMBL" id="NAJN01001139">
    <property type="protein sequence ID" value="TKA65441.1"/>
    <property type="molecule type" value="Genomic_DNA"/>
</dbReference>
<evidence type="ECO:0000313" key="9">
    <source>
        <dbReference type="Proteomes" id="UP000308768"/>
    </source>
</evidence>